<comment type="caution">
    <text evidence="3">The sequence shown here is derived from an EMBL/GenBank/DDBJ whole genome shotgun (WGS) entry which is preliminary data.</text>
</comment>
<gene>
    <name evidence="3" type="ORF">A2U01_0000761</name>
</gene>
<feature type="domain" description="Putative plant transposon protein" evidence="2">
    <location>
        <begin position="132"/>
        <end position="328"/>
    </location>
</feature>
<evidence type="ECO:0000259" key="2">
    <source>
        <dbReference type="Pfam" id="PF20167"/>
    </source>
</evidence>
<feature type="compositionally biased region" description="Basic residues" evidence="1">
    <location>
        <begin position="1"/>
        <end position="12"/>
    </location>
</feature>
<dbReference type="AlphaFoldDB" id="A0A392LYH1"/>
<name>A0A392LYH1_9FABA</name>
<sequence>MLKNLMKGKSKKTHDSSSRSENVPHKKRAHRESSRHGEGGSSVQAQQPPSSPPHQPTGEQVAQQERRQHLGEYARAYVDKYNLSPNAFPYHNKFLRKEFYDRHLQIKNFNVIKEKGFSQKLVKVPEIFIQLERRGWLQFNALMNKENLICDLTLVREFFANAYFPSSDRIHEQVYVRGVLVDYSADALNKFLEVVVPSEDDLIPFRERLKNESRVERAKVKDFVGRPGIVWKKDTGSHKPTKLDLGHLTPVARVWTKFLVRSVEPRSNQSDYQIGHAAFVMAIMTGMDINLGYWLNNSISHIAGHTKPNFSLGHCNLITALCRSQGVPNVEGESPWVPYYPISLSYFEGLDDGPIVAPVNAGEHHVPLAHHGAVDIEGDVAMNEEYHQFEQGDHLQQPPHHEQQQQQQQEFHPHPGAPNIHSKNEIAALLHTLDLNEVYNLPNLYYNTSGSLYTEAMNVRQNFPPISYFPRYPTREAWNAHKARERSAFNAREMIMDSAWEEQFGDFERAQAAANDIGINSTTFTMEDLGFREDDRFLHNFMNSNDSADS</sequence>
<feature type="region of interest" description="Disordered" evidence="1">
    <location>
        <begin position="390"/>
        <end position="421"/>
    </location>
</feature>
<keyword evidence="4" id="KW-1185">Reference proteome</keyword>
<proteinExistence type="predicted"/>
<feature type="compositionally biased region" description="Basic and acidic residues" evidence="1">
    <location>
        <begin position="13"/>
        <end position="24"/>
    </location>
</feature>
<organism evidence="3 4">
    <name type="scientific">Trifolium medium</name>
    <dbReference type="NCBI Taxonomy" id="97028"/>
    <lineage>
        <taxon>Eukaryota</taxon>
        <taxon>Viridiplantae</taxon>
        <taxon>Streptophyta</taxon>
        <taxon>Embryophyta</taxon>
        <taxon>Tracheophyta</taxon>
        <taxon>Spermatophyta</taxon>
        <taxon>Magnoliopsida</taxon>
        <taxon>eudicotyledons</taxon>
        <taxon>Gunneridae</taxon>
        <taxon>Pentapetalae</taxon>
        <taxon>rosids</taxon>
        <taxon>fabids</taxon>
        <taxon>Fabales</taxon>
        <taxon>Fabaceae</taxon>
        <taxon>Papilionoideae</taxon>
        <taxon>50 kb inversion clade</taxon>
        <taxon>NPAAA clade</taxon>
        <taxon>Hologalegina</taxon>
        <taxon>IRL clade</taxon>
        <taxon>Trifolieae</taxon>
        <taxon>Trifolium</taxon>
    </lineage>
</organism>
<feature type="compositionally biased region" description="Basic and acidic residues" evidence="1">
    <location>
        <begin position="390"/>
        <end position="403"/>
    </location>
</feature>
<accession>A0A392LYH1</accession>
<dbReference type="InterPro" id="IPR046796">
    <property type="entry name" value="Transposase_32_dom"/>
</dbReference>
<dbReference type="Proteomes" id="UP000265520">
    <property type="component" value="Unassembled WGS sequence"/>
</dbReference>
<evidence type="ECO:0000313" key="3">
    <source>
        <dbReference type="EMBL" id="MCH79999.1"/>
    </source>
</evidence>
<dbReference type="EMBL" id="LXQA010000575">
    <property type="protein sequence ID" value="MCH79999.1"/>
    <property type="molecule type" value="Genomic_DNA"/>
</dbReference>
<reference evidence="3 4" key="1">
    <citation type="journal article" date="2018" name="Front. Plant Sci.">
        <title>Red Clover (Trifolium pratense) and Zigzag Clover (T. medium) - A Picture of Genomic Similarities and Differences.</title>
        <authorList>
            <person name="Dluhosova J."/>
            <person name="Istvanek J."/>
            <person name="Nedelnik J."/>
            <person name="Repkova J."/>
        </authorList>
    </citation>
    <scope>NUCLEOTIDE SEQUENCE [LARGE SCALE GENOMIC DNA]</scope>
    <source>
        <strain evidence="4">cv. 10/8</strain>
        <tissue evidence="3">Leaf</tissue>
    </source>
</reference>
<feature type="region of interest" description="Disordered" evidence="1">
    <location>
        <begin position="1"/>
        <end position="66"/>
    </location>
</feature>
<evidence type="ECO:0000256" key="1">
    <source>
        <dbReference type="SAM" id="MobiDB-lite"/>
    </source>
</evidence>
<evidence type="ECO:0000313" key="4">
    <source>
        <dbReference type="Proteomes" id="UP000265520"/>
    </source>
</evidence>
<dbReference type="Pfam" id="PF20167">
    <property type="entry name" value="Transposase_32"/>
    <property type="match status" value="1"/>
</dbReference>
<protein>
    <recommendedName>
        <fullName evidence="2">Putative plant transposon protein domain-containing protein</fullName>
    </recommendedName>
</protein>